<name>A0ABR3U714_9PLEO</name>
<gene>
    <name evidence="1" type="ORF">ACET3X_010013</name>
</gene>
<dbReference type="EMBL" id="JBHGVX010000010">
    <property type="protein sequence ID" value="KAL1792262.1"/>
    <property type="molecule type" value="Genomic_DNA"/>
</dbReference>
<accession>A0ABR3U714</accession>
<protein>
    <submittedName>
        <fullName evidence="1">Uncharacterized protein</fullName>
    </submittedName>
</protein>
<keyword evidence="2" id="KW-1185">Reference proteome</keyword>
<dbReference type="Proteomes" id="UP001578633">
    <property type="component" value="Chromosome 10"/>
</dbReference>
<sequence length="97" mass="10975">MANNRYHQLAGNELFNNEIHDSLKIELEKLNTDILPILNTISESSPQTQGSEEYVVDKEQYESITSAIGEITASCLDRLHAPKSRHFSEPFDESPEV</sequence>
<reference evidence="1 2" key="1">
    <citation type="submission" date="2024-09" db="EMBL/GenBank/DDBJ databases">
        <title>T2T genomes of carrot and Alternaria dauci and their utility for understanding host-pathogen interaction during carrot leaf blight disease.</title>
        <authorList>
            <person name="Liu W."/>
            <person name="Xu S."/>
            <person name="Ou C."/>
            <person name="Liu X."/>
            <person name="Zhuang F."/>
            <person name="Deng X.W."/>
        </authorList>
    </citation>
    <scope>NUCLEOTIDE SEQUENCE [LARGE SCALE GENOMIC DNA]</scope>
    <source>
        <strain evidence="1 2">A2016</strain>
    </source>
</reference>
<dbReference type="RefSeq" id="XP_069302846.1">
    <property type="nucleotide sequence ID" value="XM_069456192.1"/>
</dbReference>
<proteinExistence type="predicted"/>
<evidence type="ECO:0000313" key="2">
    <source>
        <dbReference type="Proteomes" id="UP001578633"/>
    </source>
</evidence>
<dbReference type="GeneID" id="96090335"/>
<comment type="caution">
    <text evidence="1">The sequence shown here is derived from an EMBL/GenBank/DDBJ whole genome shotgun (WGS) entry which is preliminary data.</text>
</comment>
<evidence type="ECO:0000313" key="1">
    <source>
        <dbReference type="EMBL" id="KAL1792262.1"/>
    </source>
</evidence>
<organism evidence="1 2">
    <name type="scientific">Alternaria dauci</name>
    <dbReference type="NCBI Taxonomy" id="48095"/>
    <lineage>
        <taxon>Eukaryota</taxon>
        <taxon>Fungi</taxon>
        <taxon>Dikarya</taxon>
        <taxon>Ascomycota</taxon>
        <taxon>Pezizomycotina</taxon>
        <taxon>Dothideomycetes</taxon>
        <taxon>Pleosporomycetidae</taxon>
        <taxon>Pleosporales</taxon>
        <taxon>Pleosporineae</taxon>
        <taxon>Pleosporaceae</taxon>
        <taxon>Alternaria</taxon>
        <taxon>Alternaria sect. Porri</taxon>
    </lineage>
</organism>